<proteinExistence type="predicted"/>
<name>A0A9P7ZWW2_9HYPO</name>
<evidence type="ECO:0000313" key="1">
    <source>
        <dbReference type="EMBL" id="KAG9259086.1"/>
    </source>
</evidence>
<dbReference type="EMBL" id="MU251242">
    <property type="protein sequence ID" value="KAG9259086.1"/>
    <property type="molecule type" value="Genomic_DNA"/>
</dbReference>
<reference evidence="1" key="1">
    <citation type="journal article" date="2021" name="IMA Fungus">
        <title>Genomic characterization of three marine fungi, including Emericellopsis atlantica sp. nov. with signatures of a generalist lifestyle and marine biomass degradation.</title>
        <authorList>
            <person name="Hagestad O.C."/>
            <person name="Hou L."/>
            <person name="Andersen J.H."/>
            <person name="Hansen E.H."/>
            <person name="Altermark B."/>
            <person name="Li C."/>
            <person name="Kuhnert E."/>
            <person name="Cox R.J."/>
            <person name="Crous P.W."/>
            <person name="Spatafora J.W."/>
            <person name="Lail K."/>
            <person name="Amirebrahimi M."/>
            <person name="Lipzen A."/>
            <person name="Pangilinan J."/>
            <person name="Andreopoulos W."/>
            <person name="Hayes R.D."/>
            <person name="Ng V."/>
            <person name="Grigoriev I.V."/>
            <person name="Jackson S.A."/>
            <person name="Sutton T.D.S."/>
            <person name="Dobson A.D.W."/>
            <person name="Rama T."/>
        </authorList>
    </citation>
    <scope>NUCLEOTIDE SEQUENCE</scope>
    <source>
        <strain evidence="1">TS7</strain>
    </source>
</reference>
<keyword evidence="2" id="KW-1185">Reference proteome</keyword>
<dbReference type="GeneID" id="70293528"/>
<comment type="caution">
    <text evidence="1">The sequence shown here is derived from an EMBL/GenBank/DDBJ whole genome shotgun (WGS) entry which is preliminary data.</text>
</comment>
<sequence>MVVTAVHQIAVHIYSLDEGRYKHRLHGEWREGQLPSTNNGRHSRGFMLPYTAFVQREFHDPDRYPHGLADAAAYWLEGEIFGGVMLFDRGQSDTDCKAIWMQGHRIHGACTLYPPTTVQLDALIRFLLNDTGVLANTPCPLPILATAENRPRWDTLDAFTDHHIFRNRYEREPKSPLISQEAPNRFWCRRGPSMLDWPECEDE</sequence>
<gene>
    <name evidence="1" type="ORF">F5Z01DRAFT_642277</name>
</gene>
<dbReference type="RefSeq" id="XP_046123010.1">
    <property type="nucleotide sequence ID" value="XM_046262625.1"/>
</dbReference>
<dbReference type="OrthoDB" id="5346581at2759"/>
<organism evidence="1 2">
    <name type="scientific">Emericellopsis atlantica</name>
    <dbReference type="NCBI Taxonomy" id="2614577"/>
    <lineage>
        <taxon>Eukaryota</taxon>
        <taxon>Fungi</taxon>
        <taxon>Dikarya</taxon>
        <taxon>Ascomycota</taxon>
        <taxon>Pezizomycotina</taxon>
        <taxon>Sordariomycetes</taxon>
        <taxon>Hypocreomycetidae</taxon>
        <taxon>Hypocreales</taxon>
        <taxon>Bionectriaceae</taxon>
        <taxon>Emericellopsis</taxon>
    </lineage>
</organism>
<dbReference type="Proteomes" id="UP000887229">
    <property type="component" value="Unassembled WGS sequence"/>
</dbReference>
<protein>
    <submittedName>
        <fullName evidence="1">Uncharacterized protein</fullName>
    </submittedName>
</protein>
<accession>A0A9P7ZWW2</accession>
<evidence type="ECO:0000313" key="2">
    <source>
        <dbReference type="Proteomes" id="UP000887229"/>
    </source>
</evidence>
<dbReference type="AlphaFoldDB" id="A0A9P7ZWW2"/>